<keyword evidence="1" id="KW-0175">Coiled coil</keyword>
<keyword evidence="4" id="KW-1185">Reference proteome</keyword>
<feature type="compositionally biased region" description="Pro residues" evidence="2">
    <location>
        <begin position="42"/>
        <end position="54"/>
    </location>
</feature>
<sequence>MRARDRSASPPRRPPPSAVPSSSVPPLDQPFSTYIQTQGPSQAPPPVPIDPPLPSEVRQPPTGPSHHDVSRLTREFWENRRQITAARARLPVLLEELKKLGAPVLPDLQSAADSERLDLNDLATMEATFRQEASLRRAAEARLAEEQTRRAAVEQVLSEVERECREPFVVPALLTAFLEIAKMTEEAIPKGPAS</sequence>
<dbReference type="STRING" id="5364.A0A5C3MZN7"/>
<accession>A0A5C3MZN7</accession>
<feature type="non-terminal residue" evidence="3">
    <location>
        <position position="1"/>
    </location>
</feature>
<protein>
    <submittedName>
        <fullName evidence="3">Uncharacterized protein</fullName>
    </submittedName>
</protein>
<reference evidence="3 4" key="1">
    <citation type="journal article" date="2019" name="Nat. Ecol. Evol.">
        <title>Megaphylogeny resolves global patterns of mushroom evolution.</title>
        <authorList>
            <person name="Varga T."/>
            <person name="Krizsan K."/>
            <person name="Foldi C."/>
            <person name="Dima B."/>
            <person name="Sanchez-Garcia M."/>
            <person name="Sanchez-Ramirez S."/>
            <person name="Szollosi G.J."/>
            <person name="Szarkandi J.G."/>
            <person name="Papp V."/>
            <person name="Albert L."/>
            <person name="Andreopoulos W."/>
            <person name="Angelini C."/>
            <person name="Antonin V."/>
            <person name="Barry K.W."/>
            <person name="Bougher N.L."/>
            <person name="Buchanan P."/>
            <person name="Buyck B."/>
            <person name="Bense V."/>
            <person name="Catcheside P."/>
            <person name="Chovatia M."/>
            <person name="Cooper J."/>
            <person name="Damon W."/>
            <person name="Desjardin D."/>
            <person name="Finy P."/>
            <person name="Geml J."/>
            <person name="Haridas S."/>
            <person name="Hughes K."/>
            <person name="Justo A."/>
            <person name="Karasinski D."/>
            <person name="Kautmanova I."/>
            <person name="Kiss B."/>
            <person name="Kocsube S."/>
            <person name="Kotiranta H."/>
            <person name="LaButti K.M."/>
            <person name="Lechner B.E."/>
            <person name="Liimatainen K."/>
            <person name="Lipzen A."/>
            <person name="Lukacs Z."/>
            <person name="Mihaltcheva S."/>
            <person name="Morgado L.N."/>
            <person name="Niskanen T."/>
            <person name="Noordeloos M.E."/>
            <person name="Ohm R.A."/>
            <person name="Ortiz-Santana B."/>
            <person name="Ovrebo C."/>
            <person name="Racz N."/>
            <person name="Riley R."/>
            <person name="Savchenko A."/>
            <person name="Shiryaev A."/>
            <person name="Soop K."/>
            <person name="Spirin V."/>
            <person name="Szebenyi C."/>
            <person name="Tomsovsky M."/>
            <person name="Tulloss R.E."/>
            <person name="Uehling J."/>
            <person name="Grigoriev I.V."/>
            <person name="Vagvolgyi C."/>
            <person name="Papp T."/>
            <person name="Martin F.M."/>
            <person name="Miettinen O."/>
            <person name="Hibbett D.S."/>
            <person name="Nagy L.G."/>
        </authorList>
    </citation>
    <scope>NUCLEOTIDE SEQUENCE [LARGE SCALE GENOMIC DNA]</scope>
    <source>
        <strain evidence="3 4">OMC1185</strain>
    </source>
</reference>
<dbReference type="AlphaFoldDB" id="A0A5C3MZN7"/>
<proteinExistence type="predicted"/>
<evidence type="ECO:0000256" key="2">
    <source>
        <dbReference type="SAM" id="MobiDB-lite"/>
    </source>
</evidence>
<gene>
    <name evidence="3" type="ORF">OE88DRAFT_1660950</name>
</gene>
<feature type="coiled-coil region" evidence="1">
    <location>
        <begin position="136"/>
        <end position="163"/>
    </location>
</feature>
<name>A0A5C3MZN7_9AGAM</name>
<feature type="compositionally biased region" description="Polar residues" evidence="2">
    <location>
        <begin position="30"/>
        <end position="39"/>
    </location>
</feature>
<evidence type="ECO:0000313" key="4">
    <source>
        <dbReference type="Proteomes" id="UP000305948"/>
    </source>
</evidence>
<organism evidence="3 4">
    <name type="scientific">Heliocybe sulcata</name>
    <dbReference type="NCBI Taxonomy" id="5364"/>
    <lineage>
        <taxon>Eukaryota</taxon>
        <taxon>Fungi</taxon>
        <taxon>Dikarya</taxon>
        <taxon>Basidiomycota</taxon>
        <taxon>Agaricomycotina</taxon>
        <taxon>Agaricomycetes</taxon>
        <taxon>Gloeophyllales</taxon>
        <taxon>Gloeophyllaceae</taxon>
        <taxon>Heliocybe</taxon>
    </lineage>
</organism>
<evidence type="ECO:0000313" key="3">
    <source>
        <dbReference type="EMBL" id="TFK50507.1"/>
    </source>
</evidence>
<dbReference type="EMBL" id="ML213513">
    <property type="protein sequence ID" value="TFK50507.1"/>
    <property type="molecule type" value="Genomic_DNA"/>
</dbReference>
<feature type="region of interest" description="Disordered" evidence="2">
    <location>
        <begin position="1"/>
        <end position="71"/>
    </location>
</feature>
<dbReference type="Proteomes" id="UP000305948">
    <property type="component" value="Unassembled WGS sequence"/>
</dbReference>
<dbReference type="OrthoDB" id="3070390at2759"/>
<evidence type="ECO:0000256" key="1">
    <source>
        <dbReference type="SAM" id="Coils"/>
    </source>
</evidence>